<name>A0ABS5TU48_9ACTN</name>
<feature type="compositionally biased region" description="Basic and acidic residues" evidence="1">
    <location>
        <begin position="137"/>
        <end position="149"/>
    </location>
</feature>
<evidence type="ECO:0000313" key="5">
    <source>
        <dbReference type="Proteomes" id="UP001197247"/>
    </source>
</evidence>
<evidence type="ECO:0000259" key="3">
    <source>
        <dbReference type="Pfam" id="PF13340"/>
    </source>
</evidence>
<accession>A0ABS5TU48</accession>
<dbReference type="Pfam" id="PF13340">
    <property type="entry name" value="DUF4096"/>
    <property type="match status" value="1"/>
</dbReference>
<dbReference type="InterPro" id="IPR025161">
    <property type="entry name" value="IS402-like_dom"/>
</dbReference>
<dbReference type="PANTHER" id="PTHR30007:SF1">
    <property type="entry name" value="BLR1914 PROTEIN"/>
    <property type="match status" value="1"/>
</dbReference>
<feature type="domain" description="Transposase IS4-like" evidence="2">
    <location>
        <begin position="109"/>
        <end position="298"/>
    </location>
</feature>
<evidence type="ECO:0000259" key="2">
    <source>
        <dbReference type="Pfam" id="PF01609"/>
    </source>
</evidence>
<dbReference type="RefSeq" id="WP_214160868.1">
    <property type="nucleotide sequence ID" value="NZ_JAHBAY010000046.1"/>
</dbReference>
<feature type="region of interest" description="Disordered" evidence="1">
    <location>
        <begin position="120"/>
        <end position="153"/>
    </location>
</feature>
<dbReference type="PANTHER" id="PTHR30007">
    <property type="entry name" value="PHP DOMAIN PROTEIN"/>
    <property type="match status" value="1"/>
</dbReference>
<proteinExistence type="predicted"/>
<dbReference type="EMBL" id="JAHBAY010000046">
    <property type="protein sequence ID" value="MBT0774328.1"/>
    <property type="molecule type" value="Genomic_DNA"/>
</dbReference>
<dbReference type="NCBIfam" id="NF033580">
    <property type="entry name" value="transpos_IS5_3"/>
    <property type="match status" value="1"/>
</dbReference>
<comment type="caution">
    <text evidence="4">The sequence shown here is derived from an EMBL/GenBank/DDBJ whole genome shotgun (WGS) entry which is preliminary data.</text>
</comment>
<dbReference type="InterPro" id="IPR002559">
    <property type="entry name" value="Transposase_11"/>
</dbReference>
<feature type="domain" description="Insertion element IS402-like" evidence="3">
    <location>
        <begin position="12"/>
        <end position="91"/>
    </location>
</feature>
<sequence length="312" mass="35296">MNRIAASARHDLSDAQWAVIRRSLWTLLQVNDVSPGPGRPWKYSRRQLIDGIRWRIRVGAPWRDVPSEYGSWQRVYGVFRQWQRAGIWARLLITLQAWADAAGLIVWEISVDSTIVRAHQHAGGARRDPQAQIEPPGRPDRPEPSDHALGRSRGGWTTKLHLAGEQGLKILSIVLTAGQRGDSPQFEPVLEAIGVPRLGAGRPRCRPVEVRADKAYSSRANRAYLRKRGIRACIPVKVDQQANRKAKGRHGGRPFAFDPESYKKRNAIERAINQLKQHRALATRYEKLALRYEAVVQVAAINVWLRALQNKP</sequence>
<reference evidence="4 5" key="1">
    <citation type="submission" date="2021-05" db="EMBL/GenBank/DDBJ databases">
        <title>Kineosporia and Streptomyces sp. nov. two new marine actinobacteria isolated from Coral.</title>
        <authorList>
            <person name="Buangrab K."/>
            <person name="Sutthacheep M."/>
            <person name="Yeemin T."/>
            <person name="Harunari E."/>
            <person name="Igarashi Y."/>
            <person name="Kanchanasin P."/>
            <person name="Tanasupawat S."/>
            <person name="Phongsopitanun W."/>
        </authorList>
    </citation>
    <scope>NUCLEOTIDE SEQUENCE [LARGE SCALE GENOMIC DNA]</scope>
    <source>
        <strain evidence="4 5">J2-2</strain>
    </source>
</reference>
<evidence type="ECO:0000313" key="4">
    <source>
        <dbReference type="EMBL" id="MBT0774328.1"/>
    </source>
</evidence>
<protein>
    <submittedName>
        <fullName evidence="4">IS5 family transposase</fullName>
    </submittedName>
</protein>
<dbReference type="Pfam" id="PF01609">
    <property type="entry name" value="DDE_Tnp_1"/>
    <property type="match status" value="1"/>
</dbReference>
<gene>
    <name evidence="4" type="ORF">KIH74_35640</name>
</gene>
<dbReference type="Proteomes" id="UP001197247">
    <property type="component" value="Unassembled WGS sequence"/>
</dbReference>
<evidence type="ECO:0000256" key="1">
    <source>
        <dbReference type="SAM" id="MobiDB-lite"/>
    </source>
</evidence>
<organism evidence="4 5">
    <name type="scientific">Kineosporia corallincola</name>
    <dbReference type="NCBI Taxonomy" id="2835133"/>
    <lineage>
        <taxon>Bacteria</taxon>
        <taxon>Bacillati</taxon>
        <taxon>Actinomycetota</taxon>
        <taxon>Actinomycetes</taxon>
        <taxon>Kineosporiales</taxon>
        <taxon>Kineosporiaceae</taxon>
        <taxon>Kineosporia</taxon>
    </lineage>
</organism>
<keyword evidence="5" id="KW-1185">Reference proteome</keyword>